<accession>A0A444LDG1</accession>
<keyword evidence="4" id="KW-0472">Membrane</keyword>
<keyword evidence="9" id="KW-1185">Reference proteome</keyword>
<name>A0A444LDG1_9HYPH</name>
<evidence type="ECO:0000256" key="7">
    <source>
        <dbReference type="SAM" id="SignalP"/>
    </source>
</evidence>
<keyword evidence="4" id="KW-1003">Cell membrane</keyword>
<dbReference type="GO" id="GO:0030246">
    <property type="term" value="F:carbohydrate binding"/>
    <property type="evidence" value="ECO:0007669"/>
    <property type="project" value="UniProtKB-KW"/>
</dbReference>
<evidence type="ECO:0000256" key="1">
    <source>
        <dbReference type="ARBA" id="ARBA00004167"/>
    </source>
</evidence>
<comment type="caution">
    <text evidence="8">The sequence shown here is derived from an EMBL/GenBank/DDBJ whole genome shotgun (WGS) entry which is preliminary data.</text>
</comment>
<evidence type="ECO:0000256" key="6">
    <source>
        <dbReference type="ARBA" id="ARBA00025321"/>
    </source>
</evidence>
<evidence type="ECO:0000313" key="9">
    <source>
        <dbReference type="Proteomes" id="UP000287687"/>
    </source>
</evidence>
<proteinExistence type="inferred from homology"/>
<dbReference type="Proteomes" id="UP000287687">
    <property type="component" value="Unassembled WGS sequence"/>
</dbReference>
<dbReference type="RefSeq" id="WP_128444676.1">
    <property type="nucleotide sequence ID" value="NZ_SBIP01000004.1"/>
</dbReference>
<dbReference type="InterPro" id="IPR012413">
    <property type="entry name" value="BA14K"/>
</dbReference>
<evidence type="ECO:0000256" key="4">
    <source>
        <dbReference type="ARBA" id="ARBA00022475"/>
    </source>
</evidence>
<keyword evidence="5" id="KW-0430">Lectin</keyword>
<comment type="similarity">
    <text evidence="2">Belongs to the BA14k family.</text>
</comment>
<feature type="signal peptide" evidence="7">
    <location>
        <begin position="1"/>
        <end position="23"/>
    </location>
</feature>
<protein>
    <recommendedName>
        <fullName evidence="3">Lectin-like protein BA14k</fullName>
    </recommendedName>
</protein>
<comment type="function">
    <text evidence="6">Has immunoglobulin-binding and hemagglutination properties, and can bind to mannose. Essential for virulence. May be involved in LPS biosynthesis or polysaccharide transport.</text>
</comment>
<reference evidence="8 9" key="1">
    <citation type="submission" date="2019-01" db="EMBL/GenBank/DDBJ databases">
        <title>The draft genome of Rhizobium sp. 24NR.</title>
        <authorList>
            <person name="Liu L."/>
            <person name="Liang L."/>
            <person name="Shi S."/>
            <person name="Xu L."/>
            <person name="Wang X."/>
            <person name="Li L."/>
            <person name="Zhang X."/>
        </authorList>
    </citation>
    <scope>NUCLEOTIDE SEQUENCE [LARGE SCALE GENOMIC DNA]</scope>
    <source>
        <strain evidence="8 9">24NR</strain>
    </source>
</reference>
<organism evidence="8 9">
    <name type="scientific">Neorhizobium lilium</name>
    <dbReference type="NCBI Taxonomy" id="2503024"/>
    <lineage>
        <taxon>Bacteria</taxon>
        <taxon>Pseudomonadati</taxon>
        <taxon>Pseudomonadota</taxon>
        <taxon>Alphaproteobacteria</taxon>
        <taxon>Hyphomicrobiales</taxon>
        <taxon>Rhizobiaceae</taxon>
        <taxon>Rhizobium/Agrobacterium group</taxon>
        <taxon>Neorhizobium</taxon>
    </lineage>
</organism>
<evidence type="ECO:0000256" key="5">
    <source>
        <dbReference type="ARBA" id="ARBA00022734"/>
    </source>
</evidence>
<dbReference type="GO" id="GO:0016020">
    <property type="term" value="C:membrane"/>
    <property type="evidence" value="ECO:0007669"/>
    <property type="project" value="UniProtKB-SubCell"/>
</dbReference>
<evidence type="ECO:0000313" key="8">
    <source>
        <dbReference type="EMBL" id="RWX75797.1"/>
    </source>
</evidence>
<gene>
    <name evidence="8" type="ORF">EPK99_19135</name>
</gene>
<comment type="subcellular location">
    <subcellularLocation>
        <location evidence="1">Membrane</location>
        <topology evidence="1">Single-pass membrane protein</topology>
    </subcellularLocation>
</comment>
<dbReference type="AlphaFoldDB" id="A0A444LDG1"/>
<dbReference type="OrthoDB" id="8117189at2"/>
<evidence type="ECO:0000256" key="2">
    <source>
        <dbReference type="ARBA" id="ARBA00010270"/>
    </source>
</evidence>
<evidence type="ECO:0000256" key="3">
    <source>
        <dbReference type="ARBA" id="ARBA00020552"/>
    </source>
</evidence>
<feature type="chain" id="PRO_5019139416" description="Lectin-like protein BA14k" evidence="7">
    <location>
        <begin position="24"/>
        <end position="159"/>
    </location>
</feature>
<dbReference type="Pfam" id="PF07886">
    <property type="entry name" value="BA14K"/>
    <property type="match status" value="1"/>
</dbReference>
<sequence length="159" mass="17859">MKKLAIIAVSVMTAFTGVLPAQAMPLASAPKVETQQTADVQQVQYWRHRDGRWGGNRDNWGGNRGSWGRDRHDYNGNRYYRDRYSRHHRGSNAGAIIGGLAAGAIIGGALAQPRYAAPRRYVGGNSHVEWCYSRYRSYRASDNTFQPNNGPRRQCNSPY</sequence>
<dbReference type="EMBL" id="SBIP01000004">
    <property type="protein sequence ID" value="RWX75797.1"/>
    <property type="molecule type" value="Genomic_DNA"/>
</dbReference>
<keyword evidence="7" id="KW-0732">Signal</keyword>